<comment type="caution">
    <text evidence="1">The sequence shown here is derived from an EMBL/GenBank/DDBJ whole genome shotgun (WGS) entry which is preliminary data.</text>
</comment>
<evidence type="ECO:0000313" key="1">
    <source>
        <dbReference type="EMBL" id="CAJ2514177.1"/>
    </source>
</evidence>
<proteinExistence type="predicted"/>
<protein>
    <submittedName>
        <fullName evidence="1">Uu.00g022960.m01.CDS01</fullName>
    </submittedName>
</protein>
<reference evidence="1" key="1">
    <citation type="submission" date="2023-10" db="EMBL/GenBank/DDBJ databases">
        <authorList>
            <person name="Hackl T."/>
        </authorList>
    </citation>
    <scope>NUCLEOTIDE SEQUENCE</scope>
</reference>
<dbReference type="Proteomes" id="UP001295740">
    <property type="component" value="Unassembled WGS sequence"/>
</dbReference>
<dbReference type="EMBL" id="CAUWAG010000020">
    <property type="protein sequence ID" value="CAJ2514177.1"/>
    <property type="molecule type" value="Genomic_DNA"/>
</dbReference>
<name>A0AAI8YNW9_9PEZI</name>
<keyword evidence="2" id="KW-1185">Reference proteome</keyword>
<accession>A0AAI8YNW9</accession>
<gene>
    <name evidence="1" type="ORF">KHLLAP_LOCUS14645</name>
</gene>
<evidence type="ECO:0000313" key="2">
    <source>
        <dbReference type="Proteomes" id="UP001295740"/>
    </source>
</evidence>
<organism evidence="1 2">
    <name type="scientific">Anthostomella pinea</name>
    <dbReference type="NCBI Taxonomy" id="933095"/>
    <lineage>
        <taxon>Eukaryota</taxon>
        <taxon>Fungi</taxon>
        <taxon>Dikarya</taxon>
        <taxon>Ascomycota</taxon>
        <taxon>Pezizomycotina</taxon>
        <taxon>Sordariomycetes</taxon>
        <taxon>Xylariomycetidae</taxon>
        <taxon>Xylariales</taxon>
        <taxon>Xylariaceae</taxon>
        <taxon>Anthostomella</taxon>
    </lineage>
</organism>
<dbReference type="AlphaFoldDB" id="A0AAI8YNW9"/>
<sequence length="154" mass="17106">MFDHVNNSSQNARCTQGHLLTQRYIPTDLYSAEKLEQWFVSYCVPLKGQSDSYFVHLDTLFKSVHRGYISVNMEKTSHQPIHYRAVAKVIVDRATSSGHVSHDAPGGLLQKPNAGYEQKLRDTLPLSNGLGFTLGMAQCQTSSPEPDKGKGRAV</sequence>